<evidence type="ECO:0000313" key="2">
    <source>
        <dbReference type="Proteomes" id="UP000013548"/>
    </source>
</evidence>
<protein>
    <submittedName>
        <fullName evidence="1">Uncharacterized protein</fullName>
    </submittedName>
</protein>
<dbReference type="KEGG" id="mtuc:J113_16840"/>
<reference evidence="1 2" key="1">
    <citation type="journal article" date="2013" name="Genome Announc.">
        <title>Whole-Genome Sequences of Four Clinical Isolates of Mycobacterium tuberculosis from Tamil Nadu, South India.</title>
        <authorList>
            <person name="Narayanan S."/>
            <person name="Deshpande U."/>
        </authorList>
    </citation>
    <scope>NUCLEOTIDE SEQUENCE [LARGE SCALE GENOMIC DNA]</scope>
    <source>
        <strain evidence="1 2">CAS/NITR204</strain>
    </source>
</reference>
<proteinExistence type="predicted"/>
<name>R4MG18_MYCTX</name>
<dbReference type="PATRIC" id="fig|1310114.3.peg.3557"/>
<evidence type="ECO:0000313" key="1">
    <source>
        <dbReference type="EMBL" id="AGL27873.1"/>
    </source>
</evidence>
<sequence length="136" mass="14003">MRDHLGLVPGEVEVVADGAGLGVATLAGDSLGERHGLPVIPAGSAARCRPALAPCSWTRASRSHQVQRGHDHHEDTFQALRGRTLGLAGHAAFELHAGDRVELLAHTFPATRFLGAGAAMSLLPELAPAEIAGGAV</sequence>
<gene>
    <name evidence="1" type="ORF">J113_16840</name>
</gene>
<dbReference type="EMBL" id="CP005386">
    <property type="protein sequence ID" value="AGL27873.1"/>
    <property type="molecule type" value="Genomic_DNA"/>
</dbReference>
<dbReference type="BioCyc" id="MTUB1310114:G13A2-2443-MONOMER"/>
<dbReference type="Proteomes" id="UP000013548">
    <property type="component" value="Chromosome"/>
</dbReference>
<dbReference type="AlphaFoldDB" id="R4MG18"/>
<organism evidence="1 2">
    <name type="scientific">Mycobacterium tuberculosis CAS/NITR204</name>
    <dbReference type="NCBI Taxonomy" id="1310114"/>
    <lineage>
        <taxon>Bacteria</taxon>
        <taxon>Bacillati</taxon>
        <taxon>Actinomycetota</taxon>
        <taxon>Actinomycetes</taxon>
        <taxon>Mycobacteriales</taxon>
        <taxon>Mycobacteriaceae</taxon>
        <taxon>Mycobacterium</taxon>
        <taxon>Mycobacterium tuberculosis complex</taxon>
    </lineage>
</organism>
<dbReference type="HOGENOM" id="CLU_1873184_0_0_11"/>
<accession>R4MG18</accession>